<feature type="compositionally biased region" description="Low complexity" evidence="1">
    <location>
        <begin position="36"/>
        <end position="62"/>
    </location>
</feature>
<protein>
    <submittedName>
        <fullName evidence="2">Uncharacterized protein</fullName>
    </submittedName>
</protein>
<gene>
    <name evidence="2" type="ORF">SDC9_100482</name>
</gene>
<feature type="compositionally biased region" description="Low complexity" evidence="1">
    <location>
        <begin position="72"/>
        <end position="86"/>
    </location>
</feature>
<comment type="caution">
    <text evidence="2">The sequence shown here is derived from an EMBL/GenBank/DDBJ whole genome shotgun (WGS) entry which is preliminary data.</text>
</comment>
<reference evidence="2" key="1">
    <citation type="submission" date="2019-08" db="EMBL/GenBank/DDBJ databases">
        <authorList>
            <person name="Kucharzyk K."/>
            <person name="Murdoch R.W."/>
            <person name="Higgins S."/>
            <person name="Loffler F."/>
        </authorList>
    </citation>
    <scope>NUCLEOTIDE SEQUENCE</scope>
</reference>
<dbReference type="EMBL" id="VSSQ01014465">
    <property type="protein sequence ID" value="MPM53713.1"/>
    <property type="molecule type" value="Genomic_DNA"/>
</dbReference>
<sequence>MCGRCTLTTTSAYPRSAASASFSRARCTWPREAAASGSSSNQAKCSASGSSSSARATSWIAANSSGGTWSCSPDSSSVISTGSTSSRADRNCPTLIIRPPIEIANTRKRAAVRALRRVRVRSASRPSPSRRRMISHQMKLAVTRAKNPTMRR</sequence>
<accession>A0A645AS74</accession>
<name>A0A645AS74_9ZZZZ</name>
<proteinExistence type="predicted"/>
<organism evidence="2">
    <name type="scientific">bioreactor metagenome</name>
    <dbReference type="NCBI Taxonomy" id="1076179"/>
    <lineage>
        <taxon>unclassified sequences</taxon>
        <taxon>metagenomes</taxon>
        <taxon>ecological metagenomes</taxon>
    </lineage>
</organism>
<evidence type="ECO:0000313" key="2">
    <source>
        <dbReference type="EMBL" id="MPM53713.1"/>
    </source>
</evidence>
<dbReference type="AlphaFoldDB" id="A0A645AS74"/>
<evidence type="ECO:0000256" key="1">
    <source>
        <dbReference type="SAM" id="MobiDB-lite"/>
    </source>
</evidence>
<feature type="region of interest" description="Disordered" evidence="1">
    <location>
        <begin position="36"/>
        <end position="91"/>
    </location>
</feature>